<dbReference type="OrthoDB" id="641022at2"/>
<evidence type="ECO:0000313" key="3">
    <source>
        <dbReference type="Proteomes" id="UP000253740"/>
    </source>
</evidence>
<protein>
    <submittedName>
        <fullName evidence="2">Virulence factor family protein</fullName>
    </submittedName>
</protein>
<sequence>MIATLLNLALAAAPLPAVETQDYGLFGPVAIARPIGAARRSVLLFSDLHGADAATAAYAQGLAERGSLVFTISLPAYLARLEGLADKCSYPAGHVEELAHWMERHVAMPAYQPPYLAGFGAGADFVYALGVQAPAGTFAGMATLGWDFDFRLPRAFCPGDAGVATVAAARGFRIALVTPLPLPWAAPPLAPGARLNGPPGVLRDTFAYVPAPQPRDGAALADALDALNAPAPGASAAADTLSDLPLTEIAPQGAEDGRIAVILTGDGGWAGLDKGVAAVLAQHGVRVVGMSTLEFFWHKRTPQEAAQAVARIIEHYGAQYPHARFVLIGYSFGAGLVPVVANRLPEAARARVAGGVMISPDPEAVFEIKVGDWFGDVHQADALPVDPEVAASKVPLVCVSGQAEQDAYCAGPAARHEVRWVQLPGGHHYEGDYARLGQAILEALPR</sequence>
<evidence type="ECO:0000259" key="1">
    <source>
        <dbReference type="Pfam" id="PF06057"/>
    </source>
</evidence>
<name>A0A0K8QP18_9GAMM</name>
<dbReference type="SUPFAM" id="SSF53474">
    <property type="entry name" value="alpha/beta-Hydrolases"/>
    <property type="match status" value="2"/>
</dbReference>
<dbReference type="InterPro" id="IPR011225">
    <property type="entry name" value="IV_sec_VirJ"/>
</dbReference>
<dbReference type="Pfam" id="PF06057">
    <property type="entry name" value="VirJ"/>
    <property type="match status" value="1"/>
</dbReference>
<dbReference type="InterPro" id="IPR029058">
    <property type="entry name" value="AB_hydrolase_fold"/>
</dbReference>
<dbReference type="Gene3D" id="3.40.50.1820">
    <property type="entry name" value="alpha/beta hydrolase"/>
    <property type="match status" value="1"/>
</dbReference>
<dbReference type="PIRSF" id="PIRSF029063">
    <property type="entry name" value="IV_sec_VirJ"/>
    <property type="match status" value="1"/>
</dbReference>
<keyword evidence="3" id="KW-1185">Reference proteome</keyword>
<proteinExistence type="predicted"/>
<accession>A0A0K8QP18</accession>
<dbReference type="InterPro" id="IPR010333">
    <property type="entry name" value="VirJ"/>
</dbReference>
<feature type="domain" description="Bacterial virulence" evidence="1">
    <location>
        <begin position="258"/>
        <end position="444"/>
    </location>
</feature>
<dbReference type="ESTHER" id="9gamm-a0a0k8qp18">
    <property type="family name" value="VirJ"/>
</dbReference>
<dbReference type="STRING" id="1475481.GCA_000953855_01474"/>
<dbReference type="AlphaFoldDB" id="A0A0K8QP18"/>
<dbReference type="Proteomes" id="UP000253740">
    <property type="component" value="Unassembled WGS sequence"/>
</dbReference>
<evidence type="ECO:0000313" key="2">
    <source>
        <dbReference type="EMBL" id="GAP66147.1"/>
    </source>
</evidence>
<organism evidence="2">
    <name type="scientific">Mizugakiibacter sediminis</name>
    <dbReference type="NCBI Taxonomy" id="1475481"/>
    <lineage>
        <taxon>Bacteria</taxon>
        <taxon>Pseudomonadati</taxon>
        <taxon>Pseudomonadota</taxon>
        <taxon>Gammaproteobacteria</taxon>
        <taxon>Lysobacterales</taxon>
        <taxon>Rhodanobacteraceae</taxon>
        <taxon>Mizugakiibacter</taxon>
    </lineage>
</organism>
<reference evidence="2" key="1">
    <citation type="submission" date="2015-08" db="EMBL/GenBank/DDBJ databases">
        <title>Complete DNA Sequence of Pseudomonas syringae pv. actinidiae, the Causal Agent of Kiwifruit Canker Disease.</title>
        <authorList>
            <person name="Rikkerink E.H.A."/>
            <person name="Fineran P.C."/>
        </authorList>
    </citation>
    <scope>NUCLEOTIDE SEQUENCE</scope>
    <source>
        <strain evidence="2">SkMP5</strain>
    </source>
</reference>
<gene>
    <name evidence="2" type="ORF">MBSD_n1449</name>
</gene>
<dbReference type="RefSeq" id="WP_082306548.1">
    <property type="nucleotide sequence ID" value="NZ_DF970189.1"/>
</dbReference>
<dbReference type="EMBL" id="DF970189">
    <property type="protein sequence ID" value="GAP66147.1"/>
    <property type="molecule type" value="Genomic_DNA"/>
</dbReference>